<proteinExistence type="predicted"/>
<gene>
    <name evidence="10" type="ORF">SAMN05421578_10932</name>
</gene>
<dbReference type="EMBL" id="FTNK01000009">
    <property type="protein sequence ID" value="SIR22737.1"/>
    <property type="molecule type" value="Genomic_DNA"/>
</dbReference>
<dbReference type="Proteomes" id="UP000186666">
    <property type="component" value="Unassembled WGS sequence"/>
</dbReference>
<dbReference type="InterPro" id="IPR011527">
    <property type="entry name" value="ABC1_TM_dom"/>
</dbReference>
<keyword evidence="5 7" id="KW-1133">Transmembrane helix</keyword>
<feature type="domain" description="ABC transporter" evidence="8">
    <location>
        <begin position="330"/>
        <end position="562"/>
    </location>
</feature>
<dbReference type="SMART" id="SM00382">
    <property type="entry name" value="AAA"/>
    <property type="match status" value="1"/>
</dbReference>
<feature type="transmembrane region" description="Helical" evidence="7">
    <location>
        <begin position="128"/>
        <end position="150"/>
    </location>
</feature>
<evidence type="ECO:0000259" key="8">
    <source>
        <dbReference type="PROSITE" id="PS50893"/>
    </source>
</evidence>
<dbReference type="InterPro" id="IPR003439">
    <property type="entry name" value="ABC_transporter-like_ATP-bd"/>
</dbReference>
<dbReference type="SUPFAM" id="SSF90123">
    <property type="entry name" value="ABC transporter transmembrane region"/>
    <property type="match status" value="1"/>
</dbReference>
<keyword evidence="2 7" id="KW-0812">Transmembrane</keyword>
<feature type="transmembrane region" description="Helical" evidence="7">
    <location>
        <begin position="237"/>
        <end position="258"/>
    </location>
</feature>
<organism evidence="10 11">
    <name type="scientific">Paenibacillus macquariensis</name>
    <dbReference type="NCBI Taxonomy" id="948756"/>
    <lineage>
        <taxon>Bacteria</taxon>
        <taxon>Bacillati</taxon>
        <taxon>Bacillota</taxon>
        <taxon>Bacilli</taxon>
        <taxon>Bacillales</taxon>
        <taxon>Paenibacillaceae</taxon>
        <taxon>Paenibacillus</taxon>
    </lineage>
</organism>
<evidence type="ECO:0000256" key="7">
    <source>
        <dbReference type="SAM" id="Phobius"/>
    </source>
</evidence>
<evidence type="ECO:0000256" key="4">
    <source>
        <dbReference type="ARBA" id="ARBA00022840"/>
    </source>
</evidence>
<dbReference type="InterPro" id="IPR027417">
    <property type="entry name" value="P-loop_NTPase"/>
</dbReference>
<dbReference type="Gene3D" id="1.20.1560.10">
    <property type="entry name" value="ABC transporter type 1, transmembrane domain"/>
    <property type="match status" value="1"/>
</dbReference>
<keyword evidence="3" id="KW-0547">Nucleotide-binding</keyword>
<feature type="transmembrane region" description="Helical" evidence="7">
    <location>
        <begin position="270"/>
        <end position="293"/>
    </location>
</feature>
<dbReference type="GO" id="GO:0005524">
    <property type="term" value="F:ATP binding"/>
    <property type="evidence" value="ECO:0007669"/>
    <property type="project" value="UniProtKB-KW"/>
</dbReference>
<comment type="subcellular location">
    <subcellularLocation>
        <location evidence="1">Cell membrane</location>
        <topology evidence="1">Multi-pass membrane protein</topology>
    </subcellularLocation>
</comment>
<dbReference type="PANTHER" id="PTHR24221:SF653">
    <property type="entry name" value="TRANSPORT ATP-BINDING PROTEIN CYDC"/>
    <property type="match status" value="1"/>
</dbReference>
<name>A0ABY1K3Y0_9BACL</name>
<protein>
    <submittedName>
        <fullName evidence="10">ATP-binding cassette, subfamily B</fullName>
    </submittedName>
</protein>
<evidence type="ECO:0000256" key="1">
    <source>
        <dbReference type="ARBA" id="ARBA00004651"/>
    </source>
</evidence>
<evidence type="ECO:0000256" key="3">
    <source>
        <dbReference type="ARBA" id="ARBA00022741"/>
    </source>
</evidence>
<keyword evidence="4 10" id="KW-0067">ATP-binding</keyword>
<sequence>MLKKCLLHLKWWICSYVFLGFTIQLLSSLGIVIFQQILDMAVVVKSLGEISSLIIIYGIVLGGMVVLNYVDEYPSVYLSNSITERLKIIALSKISRIDYQAYQDIGTGQMIKVIENGASAGNSIIYSFFLRTLHELLPTILFSLFFISFYDIRIMLVIASGYVVIFVVTNLLLKYLYSIKSTILKEQENMSRYSIRGFMELVVFRTNKRYDKEINKLNDTARHIIRKSAQLKMIHESFFAIFEIFITIIKVVLLIYGIKSIVAGEISLGVVVALFMFIDKIYTPIAIFNILFVDYRLNRITYKRFEDFINAPEDKNLESGLAIAEIQGDIEFRNVSFEYGHTKILNNLSFSIERGTSVAVVGLSGGGKSTIIKLIVGLLKRNEGDILIDGMDMDDIELNSYYDHISYLSQETPIFDTSIRGNIVFDHKMSDEDIYAILDKVHLKEKVLALPDQLDTLVGEKGVKLSGGERQRLAFARVISQKRNVLILDEPVSALDNITEKSIMDTILKEFKNKTIIIIAHRLNFIQEVDKILVIENGSVVGDGNFDYLIDSCDAFKELWNNKSSDECVSHNKGLSI</sequence>
<dbReference type="PANTHER" id="PTHR24221">
    <property type="entry name" value="ATP-BINDING CASSETTE SUB-FAMILY B"/>
    <property type="match status" value="1"/>
</dbReference>
<comment type="caution">
    <text evidence="10">The sequence shown here is derived from an EMBL/GenBank/DDBJ whole genome shotgun (WGS) entry which is preliminary data.</text>
</comment>
<feature type="transmembrane region" description="Helical" evidence="7">
    <location>
        <begin position="50"/>
        <end position="70"/>
    </location>
</feature>
<dbReference type="PROSITE" id="PS50893">
    <property type="entry name" value="ABC_TRANSPORTER_2"/>
    <property type="match status" value="1"/>
</dbReference>
<dbReference type="PROSITE" id="PS50929">
    <property type="entry name" value="ABC_TM1F"/>
    <property type="match status" value="1"/>
</dbReference>
<reference evidence="10 11" key="1">
    <citation type="submission" date="2017-01" db="EMBL/GenBank/DDBJ databases">
        <authorList>
            <person name="Varghese N."/>
            <person name="Submissions S."/>
        </authorList>
    </citation>
    <scope>NUCLEOTIDE SEQUENCE [LARGE SCALE GENOMIC DNA]</scope>
    <source>
        <strain evidence="10 11">ATCC 23464</strain>
    </source>
</reference>
<keyword evidence="11" id="KW-1185">Reference proteome</keyword>
<dbReference type="PROSITE" id="PS00211">
    <property type="entry name" value="ABC_TRANSPORTER_1"/>
    <property type="match status" value="1"/>
</dbReference>
<dbReference type="Pfam" id="PF00664">
    <property type="entry name" value="ABC_membrane"/>
    <property type="match status" value="1"/>
</dbReference>
<dbReference type="InterPro" id="IPR036640">
    <property type="entry name" value="ABC1_TM_sf"/>
</dbReference>
<evidence type="ECO:0000313" key="10">
    <source>
        <dbReference type="EMBL" id="SIR22737.1"/>
    </source>
</evidence>
<dbReference type="InterPro" id="IPR003593">
    <property type="entry name" value="AAA+_ATPase"/>
</dbReference>
<evidence type="ECO:0000256" key="6">
    <source>
        <dbReference type="ARBA" id="ARBA00023136"/>
    </source>
</evidence>
<feature type="transmembrane region" description="Helical" evidence="7">
    <location>
        <begin position="156"/>
        <end position="177"/>
    </location>
</feature>
<feature type="domain" description="ABC transmembrane type-1" evidence="9">
    <location>
        <begin position="17"/>
        <end position="297"/>
    </location>
</feature>
<accession>A0ABY1K3Y0</accession>
<evidence type="ECO:0000259" key="9">
    <source>
        <dbReference type="PROSITE" id="PS50929"/>
    </source>
</evidence>
<dbReference type="InterPro" id="IPR039421">
    <property type="entry name" value="Type_1_exporter"/>
</dbReference>
<keyword evidence="6 7" id="KW-0472">Membrane</keyword>
<dbReference type="RefSeq" id="WP_068588926.1">
    <property type="nucleotide sequence ID" value="NZ_FTNK01000009.1"/>
</dbReference>
<feature type="transmembrane region" description="Helical" evidence="7">
    <location>
        <begin position="12"/>
        <end position="38"/>
    </location>
</feature>
<evidence type="ECO:0000256" key="2">
    <source>
        <dbReference type="ARBA" id="ARBA00022692"/>
    </source>
</evidence>
<evidence type="ECO:0000256" key="5">
    <source>
        <dbReference type="ARBA" id="ARBA00022989"/>
    </source>
</evidence>
<evidence type="ECO:0000313" key="11">
    <source>
        <dbReference type="Proteomes" id="UP000186666"/>
    </source>
</evidence>
<dbReference type="Pfam" id="PF00005">
    <property type="entry name" value="ABC_tran"/>
    <property type="match status" value="1"/>
</dbReference>
<dbReference type="Gene3D" id="3.40.50.300">
    <property type="entry name" value="P-loop containing nucleotide triphosphate hydrolases"/>
    <property type="match status" value="1"/>
</dbReference>
<dbReference type="InterPro" id="IPR017871">
    <property type="entry name" value="ABC_transporter-like_CS"/>
</dbReference>
<dbReference type="SUPFAM" id="SSF52540">
    <property type="entry name" value="P-loop containing nucleoside triphosphate hydrolases"/>
    <property type="match status" value="1"/>
</dbReference>